<dbReference type="Proteomes" id="UP001346149">
    <property type="component" value="Unassembled WGS sequence"/>
</dbReference>
<dbReference type="PANTHER" id="PTHR35714">
    <property type="entry name" value="OS02G0715300 PROTEIN"/>
    <property type="match status" value="1"/>
</dbReference>
<accession>A0AAN7QN15</accession>
<dbReference type="AlphaFoldDB" id="A0AAN7QN15"/>
<proteinExistence type="predicted"/>
<dbReference type="PANTHER" id="PTHR35714:SF1">
    <property type="entry name" value="OS02G0715300 PROTEIN"/>
    <property type="match status" value="1"/>
</dbReference>
<dbReference type="EMBL" id="JAXQNO010000020">
    <property type="protein sequence ID" value="KAK4772066.1"/>
    <property type="molecule type" value="Genomic_DNA"/>
</dbReference>
<comment type="caution">
    <text evidence="1">The sequence shown here is derived from an EMBL/GenBank/DDBJ whole genome shotgun (WGS) entry which is preliminary data.</text>
</comment>
<evidence type="ECO:0000313" key="2">
    <source>
        <dbReference type="Proteomes" id="UP001346149"/>
    </source>
</evidence>
<sequence>MSSSISKNLYQRPSFGFTTSAPFLPLSSSQSSSSGLLRRRLSSIHVPLSASSAASWALHRSKYLPAIETRTGSTIRKWWDSAWSWVLSRKSIFSNDLETNDEETRLVGSQSRGSWRRIFYKVRAEIRRLVGSDRVGLPQSYRYDSVDYSKNFDNGRTSFHL</sequence>
<protein>
    <submittedName>
        <fullName evidence="1">Uncharacterized protein</fullName>
    </submittedName>
</protein>
<keyword evidence="2" id="KW-1185">Reference proteome</keyword>
<evidence type="ECO:0000313" key="1">
    <source>
        <dbReference type="EMBL" id="KAK4772066.1"/>
    </source>
</evidence>
<gene>
    <name evidence="1" type="ORF">SAY86_013841</name>
</gene>
<name>A0AAN7QN15_TRANT</name>
<organism evidence="1 2">
    <name type="scientific">Trapa natans</name>
    <name type="common">Water chestnut</name>
    <dbReference type="NCBI Taxonomy" id="22666"/>
    <lineage>
        <taxon>Eukaryota</taxon>
        <taxon>Viridiplantae</taxon>
        <taxon>Streptophyta</taxon>
        <taxon>Embryophyta</taxon>
        <taxon>Tracheophyta</taxon>
        <taxon>Spermatophyta</taxon>
        <taxon>Magnoliopsida</taxon>
        <taxon>eudicotyledons</taxon>
        <taxon>Gunneridae</taxon>
        <taxon>Pentapetalae</taxon>
        <taxon>rosids</taxon>
        <taxon>malvids</taxon>
        <taxon>Myrtales</taxon>
        <taxon>Lythraceae</taxon>
        <taxon>Trapa</taxon>
    </lineage>
</organism>
<reference evidence="1 2" key="1">
    <citation type="journal article" date="2023" name="Hortic Res">
        <title>Pangenome of water caltrop reveals structural variations and asymmetric subgenome divergence after allopolyploidization.</title>
        <authorList>
            <person name="Zhang X."/>
            <person name="Chen Y."/>
            <person name="Wang L."/>
            <person name="Yuan Y."/>
            <person name="Fang M."/>
            <person name="Shi L."/>
            <person name="Lu R."/>
            <person name="Comes H.P."/>
            <person name="Ma Y."/>
            <person name="Chen Y."/>
            <person name="Huang G."/>
            <person name="Zhou Y."/>
            <person name="Zheng Z."/>
            <person name="Qiu Y."/>
        </authorList>
    </citation>
    <scope>NUCLEOTIDE SEQUENCE [LARGE SCALE GENOMIC DNA]</scope>
    <source>
        <strain evidence="1">F231</strain>
    </source>
</reference>